<organism evidence="11 12">
    <name type="scientific">Allosaccharopolyspora coralli</name>
    <dbReference type="NCBI Taxonomy" id="2665642"/>
    <lineage>
        <taxon>Bacteria</taxon>
        <taxon>Bacillati</taxon>
        <taxon>Actinomycetota</taxon>
        <taxon>Actinomycetes</taxon>
        <taxon>Pseudonocardiales</taxon>
        <taxon>Pseudonocardiaceae</taxon>
        <taxon>Allosaccharopolyspora</taxon>
    </lineage>
</organism>
<dbReference type="GO" id="GO:0018836">
    <property type="term" value="F:alkylmercury lyase activity"/>
    <property type="evidence" value="ECO:0007669"/>
    <property type="project" value="UniProtKB-EC"/>
</dbReference>
<dbReference type="InterPro" id="IPR024259">
    <property type="entry name" value="MerB_HTH_dom"/>
</dbReference>
<reference evidence="12" key="1">
    <citation type="submission" date="2019-11" db="EMBL/GenBank/DDBJ databases">
        <title>The complete genome sequence of Saccharopolyspora sp. E2A.</title>
        <authorList>
            <person name="Zhang G."/>
        </authorList>
    </citation>
    <scope>NUCLEOTIDE SEQUENCE [LARGE SCALE GENOMIC DNA]</scope>
    <source>
        <strain evidence="12">E2A</strain>
    </source>
</reference>
<dbReference type="Pfam" id="PF03243">
    <property type="entry name" value="MerB"/>
    <property type="match status" value="1"/>
</dbReference>
<accession>A0A5Q3Q2X9</accession>
<keyword evidence="5" id="KW-0475">Mercuric resistance</keyword>
<dbReference type="GO" id="GO:0046689">
    <property type="term" value="P:response to mercury ion"/>
    <property type="evidence" value="ECO:0007669"/>
    <property type="project" value="UniProtKB-KW"/>
</dbReference>
<dbReference type="EMBL" id="CP045929">
    <property type="protein sequence ID" value="QGK68713.1"/>
    <property type="molecule type" value="Genomic_DNA"/>
</dbReference>
<dbReference type="EC" id="4.99.1.2" evidence="3"/>
<evidence type="ECO:0000256" key="7">
    <source>
        <dbReference type="ARBA" id="ARBA00023239"/>
    </source>
</evidence>
<proteinExistence type="inferred from homology"/>
<dbReference type="NCBIfam" id="NF033555">
    <property type="entry name" value="lyase_MerB"/>
    <property type="match status" value="1"/>
</dbReference>
<comment type="function">
    <text evidence="8">Cleaves the carbon-mercury bond of organomercurials such as phenylmercuric acetate. One product is Hg(2+), which is subsequently detoxified by the mercuric reductase.</text>
</comment>
<keyword evidence="7 11" id="KW-0456">Lyase</keyword>
<feature type="domain" description="Alkylmercury lyase helix-turn-helix" evidence="10">
    <location>
        <begin position="8"/>
        <end position="80"/>
    </location>
</feature>
<evidence type="ECO:0000256" key="9">
    <source>
        <dbReference type="ARBA" id="ARBA00031271"/>
    </source>
</evidence>
<evidence type="ECO:0000259" key="10">
    <source>
        <dbReference type="Pfam" id="PF12324"/>
    </source>
</evidence>
<comment type="similarity">
    <text evidence="2">Belongs to the MerB family.</text>
</comment>
<dbReference type="InterPro" id="IPR053717">
    <property type="entry name" value="MerB_lyase_sf"/>
</dbReference>
<dbReference type="Proteomes" id="UP000371041">
    <property type="component" value="Chromosome"/>
</dbReference>
<evidence type="ECO:0000256" key="2">
    <source>
        <dbReference type="ARBA" id="ARBA00009443"/>
    </source>
</evidence>
<dbReference type="RefSeq" id="WP_154075318.1">
    <property type="nucleotide sequence ID" value="NZ_CP045929.1"/>
</dbReference>
<dbReference type="AlphaFoldDB" id="A0A5Q3Q2X9"/>
<evidence type="ECO:0000256" key="3">
    <source>
        <dbReference type="ARBA" id="ARBA00013237"/>
    </source>
</evidence>
<name>A0A5Q3Q2X9_9PSEU</name>
<evidence type="ECO:0000313" key="12">
    <source>
        <dbReference type="Proteomes" id="UP000371041"/>
    </source>
</evidence>
<sequence>MTTEQNPLAERLNATLSSALTEGGMAWLWPPLLRLLARGHPVTADELAAAIGHSTDEVRHALAALPDAEYDEHCRLVGYGLTHRRTPHHFTVDGRQLYTWCALDTLLFPAVLDRPAEVESPCHATTTPVRLTVEPDRVVGVEPAGAVVSLVTPGQCTSVRSAFCNQVHFFASPEAAQPWLSEHPEAAVLPVAEAFTLGRQLAEQHMGTDCC</sequence>
<comment type="catalytic activity">
    <reaction evidence="1">
        <text>an alkylmercury + H(+) = an alkane + Hg(2+)</text>
        <dbReference type="Rhea" id="RHEA:18777"/>
        <dbReference type="ChEBI" id="CHEBI:15378"/>
        <dbReference type="ChEBI" id="CHEBI:16793"/>
        <dbReference type="ChEBI" id="CHEBI:18310"/>
        <dbReference type="ChEBI" id="CHEBI:83725"/>
        <dbReference type="EC" id="4.99.1.2"/>
    </reaction>
</comment>
<evidence type="ECO:0000256" key="6">
    <source>
        <dbReference type="ARBA" id="ARBA00022914"/>
    </source>
</evidence>
<dbReference type="SUPFAM" id="SSF46785">
    <property type="entry name" value="Winged helix' DNA-binding domain"/>
    <property type="match status" value="1"/>
</dbReference>
<evidence type="ECO:0000256" key="4">
    <source>
        <dbReference type="ARBA" id="ARBA00018180"/>
    </source>
</evidence>
<keyword evidence="6" id="KW-0476">Mercury</keyword>
<keyword evidence="12" id="KW-1185">Reference proteome</keyword>
<evidence type="ECO:0000256" key="8">
    <source>
        <dbReference type="ARBA" id="ARBA00025326"/>
    </source>
</evidence>
<dbReference type="InterPro" id="IPR004927">
    <property type="entry name" value="MerB"/>
</dbReference>
<evidence type="ECO:0000256" key="5">
    <source>
        <dbReference type="ARBA" id="ARBA00022466"/>
    </source>
</evidence>
<dbReference type="SUPFAM" id="SSF160387">
    <property type="entry name" value="NosL/MerB-like"/>
    <property type="match status" value="1"/>
</dbReference>
<evidence type="ECO:0000313" key="11">
    <source>
        <dbReference type="EMBL" id="QGK68713.1"/>
    </source>
</evidence>
<dbReference type="NCBIfam" id="NF009710">
    <property type="entry name" value="PRK13239.1"/>
    <property type="match status" value="1"/>
</dbReference>
<dbReference type="PIRSF" id="PIRSF001458">
    <property type="entry name" value="MerB"/>
    <property type="match status" value="1"/>
</dbReference>
<evidence type="ECO:0000256" key="1">
    <source>
        <dbReference type="ARBA" id="ARBA00000165"/>
    </source>
</evidence>
<protein>
    <recommendedName>
        <fullName evidence="4">Alkylmercury lyase</fullName>
        <ecNumber evidence="3">4.99.1.2</ecNumber>
    </recommendedName>
    <alternativeName>
        <fullName evidence="9">Organomercurial lyase</fullName>
    </alternativeName>
</protein>
<dbReference type="KEGG" id="sace:GIY23_03340"/>
<dbReference type="PRINTS" id="PR01699">
    <property type="entry name" value="ORGNOHGLYASE"/>
</dbReference>
<dbReference type="InterPro" id="IPR036390">
    <property type="entry name" value="WH_DNA-bd_sf"/>
</dbReference>
<dbReference type="Gene3D" id="3.30.450.410">
    <property type="match status" value="1"/>
</dbReference>
<dbReference type="Pfam" id="PF12324">
    <property type="entry name" value="HTH_15"/>
    <property type="match status" value="1"/>
</dbReference>
<gene>
    <name evidence="11" type="primary">merB</name>
    <name evidence="11" type="ORF">GIY23_03340</name>
</gene>